<keyword evidence="3" id="KW-1003">Cell membrane</keyword>
<feature type="transmembrane region" description="Helical" evidence="8">
    <location>
        <begin position="12"/>
        <end position="34"/>
    </location>
</feature>
<reference evidence="10" key="2">
    <citation type="submission" date="2021-04" db="EMBL/GenBank/DDBJ databases">
        <authorList>
            <person name="Gilroy R."/>
        </authorList>
    </citation>
    <scope>NUCLEOTIDE SEQUENCE</scope>
    <source>
        <strain evidence="10">9264</strain>
    </source>
</reference>
<evidence type="ECO:0000313" key="10">
    <source>
        <dbReference type="EMBL" id="HJD43459.1"/>
    </source>
</evidence>
<evidence type="ECO:0000256" key="1">
    <source>
        <dbReference type="ARBA" id="ARBA00004651"/>
    </source>
</evidence>
<feature type="transmembrane region" description="Helical" evidence="8">
    <location>
        <begin position="46"/>
        <end position="69"/>
    </location>
</feature>
<keyword evidence="2" id="KW-0813">Transport</keyword>
<feature type="transmembrane region" description="Helical" evidence="8">
    <location>
        <begin position="250"/>
        <end position="276"/>
    </location>
</feature>
<dbReference type="InterPro" id="IPR011701">
    <property type="entry name" value="MFS"/>
</dbReference>
<feature type="transmembrane region" description="Helical" evidence="8">
    <location>
        <begin position="282"/>
        <end position="303"/>
    </location>
</feature>
<feature type="region of interest" description="Disordered" evidence="7">
    <location>
        <begin position="197"/>
        <end position="216"/>
    </location>
</feature>
<evidence type="ECO:0000256" key="2">
    <source>
        <dbReference type="ARBA" id="ARBA00022448"/>
    </source>
</evidence>
<keyword evidence="4 8" id="KW-0812">Transmembrane</keyword>
<evidence type="ECO:0000256" key="6">
    <source>
        <dbReference type="ARBA" id="ARBA00023136"/>
    </source>
</evidence>
<dbReference type="PANTHER" id="PTHR23517:SF3">
    <property type="entry name" value="INTEGRAL MEMBRANE TRANSPORT PROTEIN"/>
    <property type="match status" value="1"/>
</dbReference>
<comment type="caution">
    <text evidence="10">The sequence shown here is derived from an EMBL/GenBank/DDBJ whole genome shotgun (WGS) entry which is preliminary data.</text>
</comment>
<feature type="transmembrane region" description="Helical" evidence="8">
    <location>
        <begin position="171"/>
        <end position="188"/>
    </location>
</feature>
<dbReference type="GO" id="GO:0022857">
    <property type="term" value="F:transmembrane transporter activity"/>
    <property type="evidence" value="ECO:0007669"/>
    <property type="project" value="InterPro"/>
</dbReference>
<feature type="transmembrane region" description="Helical" evidence="8">
    <location>
        <begin position="109"/>
        <end position="127"/>
    </location>
</feature>
<dbReference type="AlphaFoldDB" id="A0A9D2U8Q6"/>
<dbReference type="GO" id="GO:0005886">
    <property type="term" value="C:plasma membrane"/>
    <property type="evidence" value="ECO:0007669"/>
    <property type="project" value="UniProtKB-SubCell"/>
</dbReference>
<evidence type="ECO:0000256" key="8">
    <source>
        <dbReference type="SAM" id="Phobius"/>
    </source>
</evidence>
<dbReference type="InterPro" id="IPR036259">
    <property type="entry name" value="MFS_trans_sf"/>
</dbReference>
<proteinExistence type="predicted"/>
<evidence type="ECO:0000256" key="7">
    <source>
        <dbReference type="SAM" id="MobiDB-lite"/>
    </source>
</evidence>
<gene>
    <name evidence="10" type="ORF">H9906_00320</name>
</gene>
<dbReference type="PROSITE" id="PS50850">
    <property type="entry name" value="MFS"/>
    <property type="match status" value="1"/>
</dbReference>
<evidence type="ECO:0000256" key="5">
    <source>
        <dbReference type="ARBA" id="ARBA00022989"/>
    </source>
</evidence>
<dbReference type="Pfam" id="PF07690">
    <property type="entry name" value="MFS_1"/>
    <property type="match status" value="1"/>
</dbReference>
<organism evidence="10 11">
    <name type="scientific">Candidatus Paenalcaligenes intestinipullorum</name>
    <dbReference type="NCBI Taxonomy" id="2838718"/>
    <lineage>
        <taxon>Bacteria</taxon>
        <taxon>Pseudomonadati</taxon>
        <taxon>Pseudomonadota</taxon>
        <taxon>Betaproteobacteria</taxon>
        <taxon>Burkholderiales</taxon>
        <taxon>Alcaligenaceae</taxon>
        <taxon>Paenalcaligenes</taxon>
    </lineage>
</organism>
<accession>A0A9D2U8Q6</accession>
<dbReference type="InterPro" id="IPR020846">
    <property type="entry name" value="MFS_dom"/>
</dbReference>
<keyword evidence="5 8" id="KW-1133">Transmembrane helix</keyword>
<evidence type="ECO:0000256" key="4">
    <source>
        <dbReference type="ARBA" id="ARBA00022692"/>
    </source>
</evidence>
<dbReference type="PANTHER" id="PTHR23517">
    <property type="entry name" value="RESISTANCE PROTEIN MDTM, PUTATIVE-RELATED-RELATED"/>
    <property type="match status" value="1"/>
</dbReference>
<dbReference type="SUPFAM" id="SSF103473">
    <property type="entry name" value="MFS general substrate transporter"/>
    <property type="match status" value="1"/>
</dbReference>
<keyword evidence="6 8" id="KW-0472">Membrane</keyword>
<comment type="subcellular location">
    <subcellularLocation>
        <location evidence="1">Cell membrane</location>
        <topology evidence="1">Multi-pass membrane protein</topology>
    </subcellularLocation>
</comment>
<reference evidence="10" key="1">
    <citation type="journal article" date="2021" name="PeerJ">
        <title>Extensive microbial diversity within the chicken gut microbiome revealed by metagenomics and culture.</title>
        <authorList>
            <person name="Gilroy R."/>
            <person name="Ravi A."/>
            <person name="Getino M."/>
            <person name="Pursley I."/>
            <person name="Horton D.L."/>
            <person name="Alikhan N.F."/>
            <person name="Baker D."/>
            <person name="Gharbi K."/>
            <person name="Hall N."/>
            <person name="Watson M."/>
            <person name="Adriaenssens E.M."/>
            <person name="Foster-Nyarko E."/>
            <person name="Jarju S."/>
            <person name="Secka A."/>
            <person name="Antonio M."/>
            <person name="Oren A."/>
            <person name="Chaudhuri R.R."/>
            <person name="La Ragione R."/>
            <person name="Hildebrand F."/>
            <person name="Pallen M.J."/>
        </authorList>
    </citation>
    <scope>NUCLEOTIDE SEQUENCE</scope>
    <source>
        <strain evidence="10">9264</strain>
    </source>
</reference>
<feature type="transmembrane region" description="Helical" evidence="8">
    <location>
        <begin position="368"/>
        <end position="390"/>
    </location>
</feature>
<feature type="transmembrane region" description="Helical" evidence="8">
    <location>
        <begin position="396"/>
        <end position="418"/>
    </location>
</feature>
<name>A0A9D2U8Q6_9BURK</name>
<feature type="transmembrane region" description="Helical" evidence="8">
    <location>
        <begin position="139"/>
        <end position="159"/>
    </location>
</feature>
<evidence type="ECO:0000259" key="9">
    <source>
        <dbReference type="PROSITE" id="PS50850"/>
    </source>
</evidence>
<feature type="compositionally biased region" description="Low complexity" evidence="7">
    <location>
        <begin position="198"/>
        <end position="215"/>
    </location>
</feature>
<feature type="transmembrane region" description="Helical" evidence="8">
    <location>
        <begin position="310"/>
        <end position="328"/>
    </location>
</feature>
<dbReference type="Proteomes" id="UP000823889">
    <property type="component" value="Unassembled WGS sequence"/>
</dbReference>
<dbReference type="Gene3D" id="1.20.1250.20">
    <property type="entry name" value="MFS general substrate transporter like domains"/>
    <property type="match status" value="1"/>
</dbReference>
<evidence type="ECO:0000313" key="11">
    <source>
        <dbReference type="Proteomes" id="UP000823889"/>
    </source>
</evidence>
<feature type="transmembrane region" description="Helical" evidence="8">
    <location>
        <begin position="76"/>
        <end position="97"/>
    </location>
</feature>
<feature type="domain" description="Major facilitator superfamily (MFS) profile" evidence="9">
    <location>
        <begin position="11"/>
        <end position="424"/>
    </location>
</feature>
<feature type="transmembrane region" description="Helical" evidence="8">
    <location>
        <begin position="334"/>
        <end position="356"/>
    </location>
</feature>
<evidence type="ECO:0000256" key="3">
    <source>
        <dbReference type="ARBA" id="ARBA00022475"/>
    </source>
</evidence>
<protein>
    <submittedName>
        <fullName evidence="10">MFS transporter</fullName>
    </submittedName>
</protein>
<sequence>MLAPRYQISPTPNLLILWAFLTALAVVVLFYITIPLTPQIAEEYGISLRQVGLGVTSFGLAYACGLLVFGPLSDKYGRVTIIFIGLWLLSAATFFMARADSYSAFLSLRALQGFVAAMIPAVILALHSDHLPPQLRTRGIALTSFAFLSSAPLVQLWMGTPTANLSQGMNTLWPLFIISALVVPWFRLKKRQPLAAGSTTSETSPLASSSASSERPLAKTSAAPSALTIGPSTGTAPPHSANHRLLRNPIIICCWLSAATVLFSYTMFQTGFPIFWRASSSLMASIKLAALLPLPLTIAAGFIIPLKGPAKVSICGLSLGALACVLGMWQHPIVIVLCSALLSAGISLAVPGLIALTSYHSQPENRGLALAVYSFILFLGASLATPLAQWLSDHSYALWMLVPACALGSAAVLITFGAKRVASH</sequence>
<dbReference type="InterPro" id="IPR050171">
    <property type="entry name" value="MFS_Transporters"/>
</dbReference>
<dbReference type="EMBL" id="DWUQ01000006">
    <property type="protein sequence ID" value="HJD43459.1"/>
    <property type="molecule type" value="Genomic_DNA"/>
</dbReference>